<sequence length="131" mass="13362">MSYALPTLDQFRTKFPTFAGVADDTITAAIQEASASVDQSWIEADYRPAILYLAAHILTVDGALYGDLGSIGGVIGAGLVSEAKVGDAQVKLAGSASGGSGAGSGSGLASTPYGLRYRDLLRRNQPAVALV</sequence>
<gene>
    <name evidence="1" type="ORF">SAMN05660750_03331</name>
</gene>
<evidence type="ECO:0008006" key="3">
    <source>
        <dbReference type="Google" id="ProtNLM"/>
    </source>
</evidence>
<dbReference type="AlphaFoldDB" id="A0A1T5FLL5"/>
<reference evidence="1 2" key="1">
    <citation type="submission" date="2017-02" db="EMBL/GenBank/DDBJ databases">
        <authorList>
            <person name="Peterson S.W."/>
        </authorList>
    </citation>
    <scope>NUCLEOTIDE SEQUENCE [LARGE SCALE GENOMIC DNA]</scope>
    <source>
        <strain evidence="1 2">DSM 9653</strain>
    </source>
</reference>
<protein>
    <recommendedName>
        <fullName evidence="3">DUF4054 domain-containing protein</fullName>
    </recommendedName>
</protein>
<organism evidence="1 2">
    <name type="scientific">Bosea thiooxidans</name>
    <dbReference type="NCBI Taxonomy" id="53254"/>
    <lineage>
        <taxon>Bacteria</taxon>
        <taxon>Pseudomonadati</taxon>
        <taxon>Pseudomonadota</taxon>
        <taxon>Alphaproteobacteria</taxon>
        <taxon>Hyphomicrobiales</taxon>
        <taxon>Boseaceae</taxon>
        <taxon>Bosea</taxon>
    </lineage>
</organism>
<dbReference type="EMBL" id="FUYX01000009">
    <property type="protein sequence ID" value="SKB96977.1"/>
    <property type="molecule type" value="Genomic_DNA"/>
</dbReference>
<accession>A0A1T5FLL5</accession>
<dbReference type="OrthoDB" id="8163736at2"/>
<dbReference type="Proteomes" id="UP000190130">
    <property type="component" value="Unassembled WGS sequence"/>
</dbReference>
<dbReference type="Pfam" id="PF13262">
    <property type="entry name" value="DUF4054"/>
    <property type="match status" value="1"/>
</dbReference>
<proteinExistence type="predicted"/>
<name>A0A1T5FLL5_9HYPH</name>
<dbReference type="InterPro" id="IPR025127">
    <property type="entry name" value="DUF4054"/>
</dbReference>
<evidence type="ECO:0000313" key="1">
    <source>
        <dbReference type="EMBL" id="SKB96977.1"/>
    </source>
</evidence>
<evidence type="ECO:0000313" key="2">
    <source>
        <dbReference type="Proteomes" id="UP000190130"/>
    </source>
</evidence>
<dbReference type="RefSeq" id="WP_079591765.1">
    <property type="nucleotide sequence ID" value="NZ_FUYX01000009.1"/>
</dbReference>